<dbReference type="Gene3D" id="6.10.250.3110">
    <property type="match status" value="1"/>
</dbReference>
<keyword evidence="1" id="KW-0175">Coiled coil</keyword>
<feature type="region of interest" description="Disordered" evidence="2">
    <location>
        <begin position="247"/>
        <end position="350"/>
    </location>
</feature>
<evidence type="ECO:0000256" key="1">
    <source>
        <dbReference type="SAM" id="Coils"/>
    </source>
</evidence>
<evidence type="ECO:0000313" key="3">
    <source>
        <dbReference type="EnsemblMetazoa" id="XP_008213885"/>
    </source>
</evidence>
<feature type="region of interest" description="Disordered" evidence="2">
    <location>
        <begin position="575"/>
        <end position="683"/>
    </location>
</feature>
<feature type="compositionally biased region" description="Basic and acidic residues" evidence="2">
    <location>
        <begin position="103"/>
        <end position="129"/>
    </location>
</feature>
<feature type="compositionally biased region" description="Polar residues" evidence="2">
    <location>
        <begin position="293"/>
        <end position="305"/>
    </location>
</feature>
<dbReference type="EnsemblMetazoa" id="XM_008215663">
    <property type="protein sequence ID" value="XP_008213885"/>
    <property type="gene ID" value="LOC103317485"/>
</dbReference>
<dbReference type="InParanoid" id="A0A7M7HG05"/>
<feature type="compositionally biased region" description="Polar residues" evidence="2">
    <location>
        <begin position="68"/>
        <end position="82"/>
    </location>
</feature>
<feature type="compositionally biased region" description="Basic and acidic residues" evidence="2">
    <location>
        <begin position="634"/>
        <end position="661"/>
    </location>
</feature>
<keyword evidence="4" id="KW-1185">Reference proteome</keyword>
<feature type="region of interest" description="Disordered" evidence="2">
    <location>
        <begin position="67"/>
        <end position="136"/>
    </location>
</feature>
<feature type="coiled-coil region" evidence="1">
    <location>
        <begin position="357"/>
        <end position="405"/>
    </location>
</feature>
<feature type="compositionally biased region" description="Polar residues" evidence="2">
    <location>
        <begin position="663"/>
        <end position="677"/>
    </location>
</feature>
<dbReference type="KEGG" id="nvi:103317485"/>
<accession>A0A7M7HG05</accession>
<sequence length="683" mass="76549">MYFDKFSCSNLGPAHNLNILANATKHSSELLYLREKAVHIKIISRTFIPDSMNIISSTLANSLPLRTAETSPLSSRAKNTAKVSPLDAASTSNSSDNQKARQSFKDPLQDDVHDKNNDSDSDISSEKENNNIASPFETEDILCEKENNNNIASPFETEDILSEKENNNIASPFETEGLFSDHEEAMEDNPQITNGISKNFHLTGKSQQYKTTDESTAEITTPSGFTSTVKNSGKVVNEEKINRSLSLLKIPENKENSQVQRRKSMSSTLSSASPLSSNSANVFGKDSKEQNANKKSNQRSKCTSTSRKEEKTEGSHTNKTRSTENIMQDNSKNSGWKPKDPNHSTIEGNEKKIKMTTEKAKTDLKEVKREHENLRKKYEATKKELKEVQKENERYKQLNFDLQTEVIEVFKEQNVIEKQLKGSTSKATDASTINADHNFAPVGYHKKSDDTYHIGHNVWLKSVQFNNIMYNSKSPRKCVGNTLISLFDLRTLLVSTATGKLSNNTLGKLKKGGANVDTKCQKLDPSKLAAVKTLYNYWLDQEYIKHPNVTEAMCFQEIASFHDHVSAEIAYLKRGTKPTKGARASKGKKRSALTDDTVAPKKKRQKDENGDAIDLERSDDQSNDQNTQVEPTEDEKNNTKDEENLNNKYNDENDETLKGQEYDSGSSTCSVRTSDLVSSEEEE</sequence>
<feature type="compositionally biased region" description="Basic and acidic residues" evidence="2">
    <location>
        <begin position="605"/>
        <end position="620"/>
    </location>
</feature>
<evidence type="ECO:0000256" key="2">
    <source>
        <dbReference type="SAM" id="MobiDB-lite"/>
    </source>
</evidence>
<feature type="compositionally biased region" description="Low complexity" evidence="2">
    <location>
        <begin position="265"/>
        <end position="281"/>
    </location>
</feature>
<reference evidence="3" key="1">
    <citation type="submission" date="2021-01" db="UniProtKB">
        <authorList>
            <consortium name="EnsemblMetazoa"/>
        </authorList>
    </citation>
    <scope>IDENTIFICATION</scope>
</reference>
<dbReference type="OrthoDB" id="7595073at2759"/>
<feature type="compositionally biased region" description="Basic and acidic residues" evidence="2">
    <location>
        <begin position="337"/>
        <end position="350"/>
    </location>
</feature>
<feature type="compositionally biased region" description="Polar residues" evidence="2">
    <location>
        <begin position="217"/>
        <end position="226"/>
    </location>
</feature>
<dbReference type="Proteomes" id="UP000002358">
    <property type="component" value="Chromosome 1"/>
</dbReference>
<feature type="region of interest" description="Disordered" evidence="2">
    <location>
        <begin position="207"/>
        <end position="226"/>
    </location>
</feature>
<protein>
    <recommendedName>
        <fullName evidence="5">BEN domain-containing protein</fullName>
    </recommendedName>
</protein>
<feature type="compositionally biased region" description="Polar residues" evidence="2">
    <location>
        <begin position="323"/>
        <end position="334"/>
    </location>
</feature>
<dbReference type="GeneID" id="103317485"/>
<feature type="compositionally biased region" description="Basic and acidic residues" evidence="2">
    <location>
        <begin position="306"/>
        <end position="316"/>
    </location>
</feature>
<dbReference type="SMR" id="A0A7M7HG05"/>
<name>A0A7M7HG05_NASVI</name>
<evidence type="ECO:0008006" key="5">
    <source>
        <dbReference type="Google" id="ProtNLM"/>
    </source>
</evidence>
<evidence type="ECO:0000313" key="4">
    <source>
        <dbReference type="Proteomes" id="UP000002358"/>
    </source>
</evidence>
<proteinExistence type="predicted"/>
<dbReference type="AlphaFoldDB" id="A0A7M7HG05"/>
<feature type="compositionally biased region" description="Polar residues" evidence="2">
    <location>
        <begin position="89"/>
        <end position="101"/>
    </location>
</feature>
<organism evidence="3 4">
    <name type="scientific">Nasonia vitripennis</name>
    <name type="common">Parasitic wasp</name>
    <dbReference type="NCBI Taxonomy" id="7425"/>
    <lineage>
        <taxon>Eukaryota</taxon>
        <taxon>Metazoa</taxon>
        <taxon>Ecdysozoa</taxon>
        <taxon>Arthropoda</taxon>
        <taxon>Hexapoda</taxon>
        <taxon>Insecta</taxon>
        <taxon>Pterygota</taxon>
        <taxon>Neoptera</taxon>
        <taxon>Endopterygota</taxon>
        <taxon>Hymenoptera</taxon>
        <taxon>Apocrita</taxon>
        <taxon>Proctotrupomorpha</taxon>
        <taxon>Chalcidoidea</taxon>
        <taxon>Pteromalidae</taxon>
        <taxon>Pteromalinae</taxon>
        <taxon>Nasonia</taxon>
    </lineage>
</organism>
<dbReference type="RefSeq" id="XP_008213885.3">
    <property type="nucleotide sequence ID" value="XM_008215663.4"/>
</dbReference>